<protein>
    <submittedName>
        <fullName evidence="2">FkbM family methyltransferase</fullName>
    </submittedName>
</protein>
<keyword evidence="2" id="KW-0489">Methyltransferase</keyword>
<name>A0A7T9DK75_9ARCH</name>
<accession>A0A7T9DK75</accession>
<dbReference type="Pfam" id="PF05050">
    <property type="entry name" value="Methyltransf_21"/>
    <property type="match status" value="1"/>
</dbReference>
<dbReference type="GO" id="GO:0032259">
    <property type="term" value="P:methylation"/>
    <property type="evidence" value="ECO:0007669"/>
    <property type="project" value="UniProtKB-KW"/>
</dbReference>
<feature type="domain" description="Methyltransferase FkbM" evidence="1">
    <location>
        <begin position="73"/>
        <end position="224"/>
    </location>
</feature>
<dbReference type="InterPro" id="IPR052514">
    <property type="entry name" value="SAM-dependent_MTase"/>
</dbReference>
<dbReference type="Proteomes" id="UP000596004">
    <property type="component" value="Chromosome"/>
</dbReference>
<evidence type="ECO:0000259" key="1">
    <source>
        <dbReference type="Pfam" id="PF05050"/>
    </source>
</evidence>
<dbReference type="GO" id="GO:0008168">
    <property type="term" value="F:methyltransferase activity"/>
    <property type="evidence" value="ECO:0007669"/>
    <property type="project" value="UniProtKB-KW"/>
</dbReference>
<dbReference type="InterPro" id="IPR029063">
    <property type="entry name" value="SAM-dependent_MTases_sf"/>
</dbReference>
<gene>
    <name evidence="2" type="ORF">IPJ89_00760</name>
</gene>
<dbReference type="NCBIfam" id="TIGR01444">
    <property type="entry name" value="fkbM_fam"/>
    <property type="match status" value="1"/>
</dbReference>
<dbReference type="Gene3D" id="3.40.50.150">
    <property type="entry name" value="Vaccinia Virus protein VP39"/>
    <property type="match status" value="1"/>
</dbReference>
<dbReference type="PANTHER" id="PTHR34203">
    <property type="entry name" value="METHYLTRANSFERASE, FKBM FAMILY PROTEIN"/>
    <property type="match status" value="1"/>
</dbReference>
<reference evidence="2" key="1">
    <citation type="submission" date="2020-11" db="EMBL/GenBank/DDBJ databases">
        <title>Connecting structure to function with the recovery of over 1000 high-quality activated sludge metagenome-assembled genomes encoding full-length rRNA genes using long-read sequencing.</title>
        <authorList>
            <person name="Singleton C.M."/>
            <person name="Petriglieri F."/>
            <person name="Kristensen J.M."/>
            <person name="Kirkegaard R.H."/>
            <person name="Michaelsen T.Y."/>
            <person name="Andersen M.H."/>
            <person name="Karst S.M."/>
            <person name="Dueholm M.S."/>
            <person name="Nielsen P.H."/>
            <person name="Albertsen M."/>
        </authorList>
    </citation>
    <scope>NUCLEOTIDE SEQUENCE</scope>
    <source>
        <strain evidence="2">Fred_18-Q3-R57-64_BAT3C.431</strain>
    </source>
</reference>
<dbReference type="InterPro" id="IPR006342">
    <property type="entry name" value="FkbM_mtfrase"/>
</dbReference>
<organism evidence="2">
    <name type="scientific">Candidatus Iainarchaeum sp</name>
    <dbReference type="NCBI Taxonomy" id="3101447"/>
    <lineage>
        <taxon>Archaea</taxon>
        <taxon>Candidatus Iainarchaeota</taxon>
        <taxon>Candidatus Iainarchaeia</taxon>
        <taxon>Candidatus Iainarchaeales</taxon>
        <taxon>Candidatus Iainarchaeaceae</taxon>
        <taxon>Candidatus Iainarchaeum</taxon>
    </lineage>
</organism>
<dbReference type="SUPFAM" id="SSF53335">
    <property type="entry name" value="S-adenosyl-L-methionine-dependent methyltransferases"/>
    <property type="match status" value="1"/>
</dbReference>
<sequence length="239" mass="27599">MTTPYQRMPAGIKYHLDKAIQPIKDIREEITLRSKWQDLRPHLPSWTSLVDFKAYRNGCLLDVGCHYGLISIHYIQQTKQPAYGFDVNPQINRLLRKNLLHSPYSRAFIIQGFGLADYNGKAQSYNDTKYSGATTVNPEQVQVAKELIGIQLRKRNIVEVRRLDDVPIPHPIALIKIDCEGNEAHVIRGAAKTIQKQHPTIIFEALTIEKQHECERLLEGMGYRTRPLDQRNFIAEWKE</sequence>
<dbReference type="AlphaFoldDB" id="A0A7T9DK75"/>
<dbReference type="PANTHER" id="PTHR34203:SF15">
    <property type="entry name" value="SLL1173 PROTEIN"/>
    <property type="match status" value="1"/>
</dbReference>
<keyword evidence="2" id="KW-0808">Transferase</keyword>
<proteinExistence type="predicted"/>
<evidence type="ECO:0000313" key="2">
    <source>
        <dbReference type="EMBL" id="QQR92760.1"/>
    </source>
</evidence>
<dbReference type="EMBL" id="CP064981">
    <property type="protein sequence ID" value="QQR92760.1"/>
    <property type="molecule type" value="Genomic_DNA"/>
</dbReference>